<dbReference type="EMBL" id="JACAZH010000013">
    <property type="protein sequence ID" value="KAF7351354.1"/>
    <property type="molecule type" value="Genomic_DNA"/>
</dbReference>
<reference evidence="2" key="1">
    <citation type="submission" date="2020-05" db="EMBL/GenBank/DDBJ databases">
        <title>Mycena genomes resolve the evolution of fungal bioluminescence.</title>
        <authorList>
            <person name="Tsai I.J."/>
        </authorList>
    </citation>
    <scope>NUCLEOTIDE SEQUENCE</scope>
    <source>
        <strain evidence="2">160909Yilan</strain>
    </source>
</reference>
<proteinExistence type="predicted"/>
<dbReference type="AlphaFoldDB" id="A0A8H7CUX2"/>
<protein>
    <submittedName>
        <fullName evidence="2">DUF2235 domain-containing protein</fullName>
    </submittedName>
</protein>
<organism evidence="2 3">
    <name type="scientific">Mycena sanguinolenta</name>
    <dbReference type="NCBI Taxonomy" id="230812"/>
    <lineage>
        <taxon>Eukaryota</taxon>
        <taxon>Fungi</taxon>
        <taxon>Dikarya</taxon>
        <taxon>Basidiomycota</taxon>
        <taxon>Agaricomycotina</taxon>
        <taxon>Agaricomycetes</taxon>
        <taxon>Agaricomycetidae</taxon>
        <taxon>Agaricales</taxon>
        <taxon>Marasmiineae</taxon>
        <taxon>Mycenaceae</taxon>
        <taxon>Mycena</taxon>
    </lineage>
</organism>
<evidence type="ECO:0000259" key="1">
    <source>
        <dbReference type="Pfam" id="PF09994"/>
    </source>
</evidence>
<accession>A0A8H7CUX2</accession>
<evidence type="ECO:0000313" key="3">
    <source>
        <dbReference type="Proteomes" id="UP000623467"/>
    </source>
</evidence>
<dbReference type="PANTHER" id="PTHR33840">
    <property type="match status" value="1"/>
</dbReference>
<dbReference type="Gene3D" id="1.25.40.10">
    <property type="entry name" value="Tetratricopeptide repeat domain"/>
    <property type="match status" value="3"/>
</dbReference>
<name>A0A8H7CUX2_9AGAR</name>
<dbReference type="InterPro" id="IPR018712">
    <property type="entry name" value="Tle1-like_cat"/>
</dbReference>
<dbReference type="Proteomes" id="UP000623467">
    <property type="component" value="Unassembled WGS sequence"/>
</dbReference>
<dbReference type="SUPFAM" id="SSF48452">
    <property type="entry name" value="TPR-like"/>
    <property type="match status" value="3"/>
</dbReference>
<dbReference type="InterPro" id="IPR011990">
    <property type="entry name" value="TPR-like_helical_dom_sf"/>
</dbReference>
<dbReference type="SMART" id="SM00028">
    <property type="entry name" value="TPR"/>
    <property type="match status" value="6"/>
</dbReference>
<dbReference type="InterPro" id="IPR019734">
    <property type="entry name" value="TPR_rpt"/>
</dbReference>
<feature type="domain" description="T6SS Phospholipase effector Tle1-like catalytic" evidence="1">
    <location>
        <begin position="3"/>
        <end position="250"/>
    </location>
</feature>
<dbReference type="PANTHER" id="PTHR33840:SF2">
    <property type="entry name" value="TLE1 PHOSPHOLIPASE DOMAIN-CONTAINING PROTEIN"/>
    <property type="match status" value="1"/>
</dbReference>
<gene>
    <name evidence="2" type="ORF">MSAN_01566900</name>
</gene>
<dbReference type="Pfam" id="PF09994">
    <property type="entry name" value="T6SS_Tle1-like_cat"/>
    <property type="match status" value="1"/>
</dbReference>
<keyword evidence="3" id="KW-1185">Reference proteome</keyword>
<dbReference type="OrthoDB" id="3026932at2759"/>
<dbReference type="Pfam" id="PF13374">
    <property type="entry name" value="TPR_10"/>
    <property type="match status" value="1"/>
</dbReference>
<sequence length="1233" mass="136893">MKRLFRCVENAVDRATGRNSKKAILKAYLWICEQCKPGDKIFLFGFSQGAHDARTLADMIDKVGLVNVGNEGLIPLAYDVFLETQRGQESAIREAGIFKTTFARSIKTHFVGVWDTLPPSGLAEKRRLPSSPEGVCIFRHALALDECKLGYLPAVLPSPQTQLQGLLKEDGIPITETKPGAGVEKGSERRTRTTPKLFPGLVETGHRISPPTTDIPNVKEVWFPGTHVDMGGALKSDAVLSSVPLLWMENEAASAGLRLRSRTCGGKWLKEEVRVAWNLQRPSSRPLRQDTEKPPSTHVRRLLDFAFIKPVLSSLNWTRTPRTRKARVIFRGQRIHASVAFMPRDYRPTAIFQTVGLCWENLVGRNIERTDFEWASRYINLLEVNLFDRSFMLEAIRNLNDAWNGGEHSDQESYWLGRLSLMALSGNLCAAYLSSPQPVWDDDQERELASAVQFFQKLADHRPAIFSGDLAEILEAQGRFSHFHGKGDPGKLFEDALCIRSAGAGALGRYKLASSLASLASYALVIQKPQKALSLFEESVDVTRLLLADKYFPAFLLFALLQRNFTTCLKQLGENESHSALRVVETIVSLSRDLARSYPQYTPILAAALHDRAFGFPPKFTPEAHVAEESIALYRNFATQKPNEYGTPFANALHNHSARLFSLGQYESALLASLEEAWMRRKLPDKDGLATCLDQLSRCFIARGKMNDALGAAEEAVRIRRKLAEENMSWELESKLADSLNSLSCCLSLEPRRSSNALEATREAVSVQRGLARDTPAEMFNSRLGIFLYNFSVGLSGAGRHEEALRAAEEMLKLHIGREDGDRALALSRVASCLRAAGKPLEALEIAQNCLDVVRRLMAAGRTHKFGIQRAKTQLAERTLSLSIANSRNSTHRRLTRLSRAHLLQLSTLLLTLGKDDEALRIAAEAAQISCGLAKDCYSACLYHLSLCLYTVGKREQGLDSAQRCVELRRELVREYGTWQFKEKLADALFNLSLYFSSPAALQIVRDAIELQRELVEHLPAEKFGKRLGDGLQNLAAHALLAGQVEEALSAAEEAVGLTRKLAETSPAEHNPSLVNTLYTYANILSERGRYQDGYTAIVEADVMRLSLISDSTFGSLEANAAYMSTRARCLIGLGQQNEGIGGLLDAISLYRKALDEERAPYMSAFESFPWFLKNAFACIQSGLDQSGVKVAKAIGEVVALSRLLAGYYPERFNQYLQESLELHANKSMCPSG</sequence>
<comment type="caution">
    <text evidence="2">The sequence shown here is derived from an EMBL/GenBank/DDBJ whole genome shotgun (WGS) entry which is preliminary data.</text>
</comment>
<evidence type="ECO:0000313" key="2">
    <source>
        <dbReference type="EMBL" id="KAF7351354.1"/>
    </source>
</evidence>